<evidence type="ECO:0000313" key="2">
    <source>
        <dbReference type="Proteomes" id="UP000828390"/>
    </source>
</evidence>
<dbReference type="EMBL" id="JAIWYP010000001">
    <property type="protein sequence ID" value="KAH3881895.1"/>
    <property type="molecule type" value="Genomic_DNA"/>
</dbReference>
<gene>
    <name evidence="1" type="ORF">DPMN_005822</name>
</gene>
<organism evidence="1 2">
    <name type="scientific">Dreissena polymorpha</name>
    <name type="common">Zebra mussel</name>
    <name type="synonym">Mytilus polymorpha</name>
    <dbReference type="NCBI Taxonomy" id="45954"/>
    <lineage>
        <taxon>Eukaryota</taxon>
        <taxon>Metazoa</taxon>
        <taxon>Spiralia</taxon>
        <taxon>Lophotrochozoa</taxon>
        <taxon>Mollusca</taxon>
        <taxon>Bivalvia</taxon>
        <taxon>Autobranchia</taxon>
        <taxon>Heteroconchia</taxon>
        <taxon>Euheterodonta</taxon>
        <taxon>Imparidentia</taxon>
        <taxon>Neoheterodontei</taxon>
        <taxon>Myida</taxon>
        <taxon>Dreissenoidea</taxon>
        <taxon>Dreissenidae</taxon>
        <taxon>Dreissena</taxon>
    </lineage>
</organism>
<reference evidence="1" key="2">
    <citation type="submission" date="2020-11" db="EMBL/GenBank/DDBJ databases">
        <authorList>
            <person name="McCartney M.A."/>
            <person name="Auch B."/>
            <person name="Kono T."/>
            <person name="Mallez S."/>
            <person name="Becker A."/>
            <person name="Gohl D.M."/>
            <person name="Silverstein K.A.T."/>
            <person name="Koren S."/>
            <person name="Bechman K.B."/>
            <person name="Herman A."/>
            <person name="Abrahante J.E."/>
            <person name="Garbe J."/>
        </authorList>
    </citation>
    <scope>NUCLEOTIDE SEQUENCE</scope>
    <source>
        <strain evidence="1">Duluth1</strain>
        <tissue evidence="1">Whole animal</tissue>
    </source>
</reference>
<evidence type="ECO:0000313" key="1">
    <source>
        <dbReference type="EMBL" id="KAH3881895.1"/>
    </source>
</evidence>
<dbReference type="AlphaFoldDB" id="A0A9D4RWV4"/>
<sequence>MKLLTLLLMKKGSNDLAVNTQSTIHQWGMPWTQIAPNIVNKVQNVNMSSFVTSTWHSEPKGSSIESRIEMALKNDSSCVLWSSTHFASQSS</sequence>
<comment type="caution">
    <text evidence="1">The sequence shown here is derived from an EMBL/GenBank/DDBJ whole genome shotgun (WGS) entry which is preliminary data.</text>
</comment>
<keyword evidence="2" id="KW-1185">Reference proteome</keyword>
<accession>A0A9D4RWV4</accession>
<name>A0A9D4RWV4_DREPO</name>
<proteinExistence type="predicted"/>
<reference evidence="1" key="1">
    <citation type="journal article" date="2019" name="bioRxiv">
        <title>The Genome of the Zebra Mussel, Dreissena polymorpha: A Resource for Invasive Species Research.</title>
        <authorList>
            <person name="McCartney M.A."/>
            <person name="Auch B."/>
            <person name="Kono T."/>
            <person name="Mallez S."/>
            <person name="Zhang Y."/>
            <person name="Obille A."/>
            <person name="Becker A."/>
            <person name="Abrahante J.E."/>
            <person name="Garbe J."/>
            <person name="Badalamenti J.P."/>
            <person name="Herman A."/>
            <person name="Mangelson H."/>
            <person name="Liachko I."/>
            <person name="Sullivan S."/>
            <person name="Sone E.D."/>
            <person name="Koren S."/>
            <person name="Silverstein K.A.T."/>
            <person name="Beckman K.B."/>
            <person name="Gohl D.M."/>
        </authorList>
    </citation>
    <scope>NUCLEOTIDE SEQUENCE</scope>
    <source>
        <strain evidence="1">Duluth1</strain>
        <tissue evidence="1">Whole animal</tissue>
    </source>
</reference>
<dbReference type="Proteomes" id="UP000828390">
    <property type="component" value="Unassembled WGS sequence"/>
</dbReference>
<protein>
    <submittedName>
        <fullName evidence="1">Uncharacterized protein</fullName>
    </submittedName>
</protein>